<dbReference type="InterPro" id="IPR030378">
    <property type="entry name" value="G_CP_dom"/>
</dbReference>
<keyword evidence="2" id="KW-0342">GTP-binding</keyword>
<dbReference type="SUPFAM" id="SSF52540">
    <property type="entry name" value="P-loop containing nucleoside triphosphate hydrolases"/>
    <property type="match status" value="1"/>
</dbReference>
<dbReference type="NCBIfam" id="TIGR00157">
    <property type="entry name" value="ribosome small subunit-dependent GTPase A"/>
    <property type="match status" value="1"/>
</dbReference>
<dbReference type="Gene3D" id="1.10.40.50">
    <property type="entry name" value="Probable gtpase engc, domain 3"/>
    <property type="match status" value="1"/>
</dbReference>
<protein>
    <submittedName>
        <fullName evidence="5">Ribosome small subunit biogenesis RbfA-release protein RsgA</fullName>
    </submittedName>
</protein>
<dbReference type="GO" id="GO:0005525">
    <property type="term" value="F:GTP binding"/>
    <property type="evidence" value="ECO:0007669"/>
    <property type="project" value="UniProtKB-KW"/>
</dbReference>
<dbReference type="InterPro" id="IPR004881">
    <property type="entry name" value="Ribosome_biogen_GTPase_RsgA"/>
</dbReference>
<name>A0A3B0S5X0_9ZZZZ</name>
<dbReference type="PROSITE" id="PS51721">
    <property type="entry name" value="G_CP"/>
    <property type="match status" value="1"/>
</dbReference>
<sequence>MSDAVNALVTATFRGRMNVRLADGSEVSARVKGRRLRPVCGDEITVEPLRNEREWLITAVLPRRNRLARPNMRGETEILAANLTLLIAVAADPPRPDWFIVDRYLCAAEIMAIRSAVVYNKVDLVRDVDALQEILEEYRQIGYPTIESSAQTGTNLAAIATLLKGEIGIVVGQSGVGKSSIINRLTNNSSQRVAEVSSASGEGRHTTVNSSMLSLPGGGAVIDSPGVRDYAPAIDSIEKVVTGFKEISLAGQYCRFANCRHLREPHCAVKEAVESREISARRYESYKRLYRLTDDLVQTRRA</sequence>
<evidence type="ECO:0000313" key="5">
    <source>
        <dbReference type="EMBL" id="VAW01755.1"/>
    </source>
</evidence>
<dbReference type="InterPro" id="IPR010914">
    <property type="entry name" value="RsgA_GTPase_dom"/>
</dbReference>
<dbReference type="PROSITE" id="PS50936">
    <property type="entry name" value="ENGC_GTPASE"/>
    <property type="match status" value="1"/>
</dbReference>
<dbReference type="Pfam" id="PF03193">
    <property type="entry name" value="RsgA_GTPase"/>
    <property type="match status" value="1"/>
</dbReference>
<feature type="domain" description="EngC GTPase" evidence="3">
    <location>
        <begin position="81"/>
        <end position="228"/>
    </location>
</feature>
<gene>
    <name evidence="5" type="ORF">MNBD_ALPHA05-2468</name>
</gene>
<reference evidence="5" key="1">
    <citation type="submission" date="2018-06" db="EMBL/GenBank/DDBJ databases">
        <authorList>
            <person name="Zhirakovskaya E."/>
        </authorList>
    </citation>
    <scope>NUCLEOTIDE SEQUENCE</scope>
</reference>
<evidence type="ECO:0000256" key="1">
    <source>
        <dbReference type="ARBA" id="ARBA00022741"/>
    </source>
</evidence>
<feature type="domain" description="CP-type G" evidence="4">
    <location>
        <begin position="64"/>
        <end position="230"/>
    </location>
</feature>
<evidence type="ECO:0000259" key="3">
    <source>
        <dbReference type="PROSITE" id="PS50936"/>
    </source>
</evidence>
<dbReference type="PANTHER" id="PTHR32120:SF11">
    <property type="entry name" value="SMALL RIBOSOMAL SUBUNIT BIOGENESIS GTPASE RSGA 1, MITOCHONDRIAL-RELATED"/>
    <property type="match status" value="1"/>
</dbReference>
<evidence type="ECO:0000256" key="2">
    <source>
        <dbReference type="ARBA" id="ARBA00023134"/>
    </source>
</evidence>
<dbReference type="InterPro" id="IPR027417">
    <property type="entry name" value="P-loop_NTPase"/>
</dbReference>
<dbReference type="Gene3D" id="3.40.50.300">
    <property type="entry name" value="P-loop containing nucleotide triphosphate hydrolases"/>
    <property type="match status" value="1"/>
</dbReference>
<dbReference type="PANTHER" id="PTHR32120">
    <property type="entry name" value="SMALL RIBOSOMAL SUBUNIT BIOGENESIS GTPASE RSGA"/>
    <property type="match status" value="1"/>
</dbReference>
<dbReference type="AlphaFoldDB" id="A0A3B0S5X0"/>
<dbReference type="EMBL" id="UOEH01000344">
    <property type="protein sequence ID" value="VAW01755.1"/>
    <property type="molecule type" value="Genomic_DNA"/>
</dbReference>
<dbReference type="GO" id="GO:0003924">
    <property type="term" value="F:GTPase activity"/>
    <property type="evidence" value="ECO:0007669"/>
    <property type="project" value="InterPro"/>
</dbReference>
<keyword evidence="1" id="KW-0547">Nucleotide-binding</keyword>
<proteinExistence type="inferred from homology"/>
<accession>A0A3B0S5X0</accession>
<organism evidence="5">
    <name type="scientific">hydrothermal vent metagenome</name>
    <dbReference type="NCBI Taxonomy" id="652676"/>
    <lineage>
        <taxon>unclassified sequences</taxon>
        <taxon>metagenomes</taxon>
        <taxon>ecological metagenomes</taxon>
    </lineage>
</organism>
<evidence type="ECO:0000259" key="4">
    <source>
        <dbReference type="PROSITE" id="PS51721"/>
    </source>
</evidence>
<dbReference type="CDD" id="cd01854">
    <property type="entry name" value="YjeQ_EngC"/>
    <property type="match status" value="1"/>
</dbReference>
<dbReference type="HAMAP" id="MF_01820">
    <property type="entry name" value="GTPase_RsgA"/>
    <property type="match status" value="1"/>
</dbReference>